<keyword evidence="3" id="KW-0813">Transport</keyword>
<keyword evidence="10" id="KW-1185">Reference proteome</keyword>
<feature type="transmembrane region" description="Helical" evidence="8">
    <location>
        <begin position="171"/>
        <end position="188"/>
    </location>
</feature>
<dbReference type="PANTHER" id="PTHR30269:SF37">
    <property type="entry name" value="MEMBRANE TRANSPORTER PROTEIN"/>
    <property type="match status" value="1"/>
</dbReference>
<comment type="subcellular location">
    <subcellularLocation>
        <location evidence="1 8">Cell membrane</location>
        <topology evidence="1 8">Multi-pass membrane protein</topology>
    </subcellularLocation>
</comment>
<evidence type="ECO:0000256" key="1">
    <source>
        <dbReference type="ARBA" id="ARBA00004651"/>
    </source>
</evidence>
<evidence type="ECO:0000256" key="6">
    <source>
        <dbReference type="ARBA" id="ARBA00022989"/>
    </source>
</evidence>
<dbReference type="EMBL" id="FNAS01000019">
    <property type="protein sequence ID" value="SDE70897.1"/>
    <property type="molecule type" value="Genomic_DNA"/>
</dbReference>
<name>A0A1G7F4U9_9FLAO</name>
<feature type="transmembrane region" description="Helical" evidence="8">
    <location>
        <begin position="95"/>
        <end position="113"/>
    </location>
</feature>
<dbReference type="PANTHER" id="PTHR30269">
    <property type="entry name" value="TRANSMEMBRANE PROTEIN YFCA"/>
    <property type="match status" value="1"/>
</dbReference>
<dbReference type="OrthoDB" id="8421744at2"/>
<organism evidence="9 10">
    <name type="scientific">Riemerella columbipharyngis</name>
    <dbReference type="NCBI Taxonomy" id="1071918"/>
    <lineage>
        <taxon>Bacteria</taxon>
        <taxon>Pseudomonadati</taxon>
        <taxon>Bacteroidota</taxon>
        <taxon>Flavobacteriia</taxon>
        <taxon>Flavobacteriales</taxon>
        <taxon>Weeksellaceae</taxon>
        <taxon>Riemerella</taxon>
    </lineage>
</organism>
<evidence type="ECO:0000256" key="4">
    <source>
        <dbReference type="ARBA" id="ARBA00022475"/>
    </source>
</evidence>
<dbReference type="Proteomes" id="UP000198517">
    <property type="component" value="Unassembled WGS sequence"/>
</dbReference>
<sequence>MIIKVSALFFATIIAFWISAICGGGASLVLIPILNLLLPSPVVPISLTLGTFTSSASQIAVFRKHINWKIFMWFVPCSIPAVMLGAFLLKYINPTYLQLFVALFLIANLPQLFKSKKAQEKEEKPYPKYILGIIGFLAGFVSGVTGTIGLLFNRFYLKYGLSKEGIVATRAANEICLHLIKIVIYISLGLFSKTALWLGLTIATASIISSYTIKFILPYLSKFVFRKIGYGAMVVSGFILLFNTSGKIIKQDKVSISQINKNNKTETQLKWRNSDFSLEYSWNGTLEIERSISAEELSENILKRYENMKSNYDTILIEKVFTFNSEPYYEFYAYKRKEI</sequence>
<evidence type="ECO:0000256" key="5">
    <source>
        <dbReference type="ARBA" id="ARBA00022692"/>
    </source>
</evidence>
<feature type="transmembrane region" description="Helical" evidence="8">
    <location>
        <begin position="70"/>
        <end position="89"/>
    </location>
</feature>
<keyword evidence="4 8" id="KW-1003">Cell membrane</keyword>
<evidence type="ECO:0000313" key="10">
    <source>
        <dbReference type="Proteomes" id="UP000198517"/>
    </source>
</evidence>
<protein>
    <recommendedName>
        <fullName evidence="8">Probable membrane transporter protein</fullName>
    </recommendedName>
</protein>
<proteinExistence type="inferred from homology"/>
<reference evidence="9 10" key="1">
    <citation type="submission" date="2016-10" db="EMBL/GenBank/DDBJ databases">
        <authorList>
            <person name="de Groot N.N."/>
        </authorList>
    </citation>
    <scope>NUCLEOTIDE SEQUENCE [LARGE SCALE GENOMIC DNA]</scope>
    <source>
        <strain evidence="9 10">DSM 24015</strain>
    </source>
</reference>
<evidence type="ECO:0000256" key="7">
    <source>
        <dbReference type="ARBA" id="ARBA00023136"/>
    </source>
</evidence>
<accession>A0A1G7F4U9</accession>
<dbReference type="AlphaFoldDB" id="A0A1G7F4U9"/>
<dbReference type="RefSeq" id="WP_092737724.1">
    <property type="nucleotide sequence ID" value="NZ_FNAS01000019.1"/>
</dbReference>
<comment type="similarity">
    <text evidence="2 8">Belongs to the 4-toluene sulfonate uptake permease (TSUP) (TC 2.A.102) family.</text>
</comment>
<gene>
    <name evidence="9" type="ORF">SAMN05421544_11922</name>
</gene>
<dbReference type="InterPro" id="IPR002781">
    <property type="entry name" value="TM_pro_TauE-like"/>
</dbReference>
<keyword evidence="5 8" id="KW-0812">Transmembrane</keyword>
<feature type="transmembrane region" description="Helical" evidence="8">
    <location>
        <begin position="223"/>
        <end position="243"/>
    </location>
</feature>
<evidence type="ECO:0000256" key="2">
    <source>
        <dbReference type="ARBA" id="ARBA00009142"/>
    </source>
</evidence>
<feature type="transmembrane region" description="Helical" evidence="8">
    <location>
        <begin position="129"/>
        <end position="151"/>
    </location>
</feature>
<evidence type="ECO:0000256" key="8">
    <source>
        <dbReference type="RuleBase" id="RU363041"/>
    </source>
</evidence>
<dbReference type="STRING" id="1071918.SAMN05421544_11922"/>
<dbReference type="InterPro" id="IPR052017">
    <property type="entry name" value="TSUP"/>
</dbReference>
<evidence type="ECO:0000256" key="3">
    <source>
        <dbReference type="ARBA" id="ARBA00022448"/>
    </source>
</evidence>
<evidence type="ECO:0000313" key="9">
    <source>
        <dbReference type="EMBL" id="SDE70897.1"/>
    </source>
</evidence>
<dbReference type="Pfam" id="PF01925">
    <property type="entry name" value="TauE"/>
    <property type="match status" value="1"/>
</dbReference>
<feature type="transmembrane region" description="Helical" evidence="8">
    <location>
        <begin position="7"/>
        <end position="31"/>
    </location>
</feature>
<dbReference type="GO" id="GO:0005886">
    <property type="term" value="C:plasma membrane"/>
    <property type="evidence" value="ECO:0007669"/>
    <property type="project" value="UniProtKB-SubCell"/>
</dbReference>
<keyword evidence="6 8" id="KW-1133">Transmembrane helix</keyword>
<keyword evidence="7 8" id="KW-0472">Membrane</keyword>
<feature type="transmembrane region" description="Helical" evidence="8">
    <location>
        <begin position="195"/>
        <end position="217"/>
    </location>
</feature>